<keyword evidence="2" id="KW-1185">Reference proteome</keyword>
<protein>
    <submittedName>
        <fullName evidence="1">Uncharacterized protein</fullName>
    </submittedName>
</protein>
<evidence type="ECO:0000313" key="2">
    <source>
        <dbReference type="Proteomes" id="UP001589575"/>
    </source>
</evidence>
<evidence type="ECO:0000313" key="1">
    <source>
        <dbReference type="EMBL" id="MFB9072216.1"/>
    </source>
</evidence>
<reference evidence="1 2" key="1">
    <citation type="submission" date="2024-09" db="EMBL/GenBank/DDBJ databases">
        <authorList>
            <person name="Sun Q."/>
            <person name="Mori K."/>
        </authorList>
    </citation>
    <scope>NUCLEOTIDE SEQUENCE [LARGE SCALE GENOMIC DNA]</scope>
    <source>
        <strain evidence="1 2">CCM 7609</strain>
    </source>
</reference>
<name>A0ABV5FZV0_9MICC</name>
<sequence>MGADGRTCGGAVQRCGVVRSFLTTPYDHNHDSAVPWVTFLSTWRIGHGLSGPNH</sequence>
<comment type="caution">
    <text evidence="1">The sequence shown here is derived from an EMBL/GenBank/DDBJ whole genome shotgun (WGS) entry which is preliminary data.</text>
</comment>
<organism evidence="1 2">
    <name type="scientific">Citricoccus parietis</name>
    <dbReference type="NCBI Taxonomy" id="592307"/>
    <lineage>
        <taxon>Bacteria</taxon>
        <taxon>Bacillati</taxon>
        <taxon>Actinomycetota</taxon>
        <taxon>Actinomycetes</taxon>
        <taxon>Micrococcales</taxon>
        <taxon>Micrococcaceae</taxon>
        <taxon>Citricoccus</taxon>
    </lineage>
</organism>
<dbReference type="Proteomes" id="UP001589575">
    <property type="component" value="Unassembled WGS sequence"/>
</dbReference>
<dbReference type="EMBL" id="JBHMFI010000001">
    <property type="protein sequence ID" value="MFB9072216.1"/>
    <property type="molecule type" value="Genomic_DNA"/>
</dbReference>
<accession>A0ABV5FZV0</accession>
<proteinExistence type="predicted"/>
<gene>
    <name evidence="1" type="ORF">ACFFX0_13790</name>
</gene>